<dbReference type="STRING" id="47428.A0A284R2E4"/>
<evidence type="ECO:0000313" key="3">
    <source>
        <dbReference type="Proteomes" id="UP000219338"/>
    </source>
</evidence>
<name>A0A284R2E4_ARMOS</name>
<keyword evidence="3" id="KW-1185">Reference proteome</keyword>
<sequence length="291" mass="32044">MDNLDLYHDVSAALWAALDVKAVEEYQVMADEVNVCATEPPSLSEIYQNQSLIDQATTSLLERMITFGPGQLGKVTWIAHCMYEDADGKVCGINVTIHSKSKSWAAVPDNDLNSEEYFNATIKWAAHGFEGDKSTVPSESQKTATAKANPKPAKHHDQPSKSSDSTSCKDKDKAADNDNNDEDDGDEDEDDEDDEDDKDDNEDDESAKVEAALANAVAAKAWKEKAAKEVKEQVEHDAREKEKAMKKAEGKADKRKGRERKHSAEEDVTPPPPAKRGHLAKVTTDEPQRSC</sequence>
<evidence type="ECO:0000313" key="2">
    <source>
        <dbReference type="EMBL" id="SJL02883.1"/>
    </source>
</evidence>
<proteinExistence type="predicted"/>
<dbReference type="OrthoDB" id="3102762at2759"/>
<dbReference type="EMBL" id="FUEG01000004">
    <property type="protein sequence ID" value="SJL02883.1"/>
    <property type="molecule type" value="Genomic_DNA"/>
</dbReference>
<feature type="region of interest" description="Disordered" evidence="1">
    <location>
        <begin position="131"/>
        <end position="291"/>
    </location>
</feature>
<gene>
    <name evidence="2" type="ORF">ARMOST_06224</name>
</gene>
<organism evidence="2 3">
    <name type="scientific">Armillaria ostoyae</name>
    <name type="common">Armillaria root rot fungus</name>
    <dbReference type="NCBI Taxonomy" id="47428"/>
    <lineage>
        <taxon>Eukaryota</taxon>
        <taxon>Fungi</taxon>
        <taxon>Dikarya</taxon>
        <taxon>Basidiomycota</taxon>
        <taxon>Agaricomycotina</taxon>
        <taxon>Agaricomycetes</taxon>
        <taxon>Agaricomycetidae</taxon>
        <taxon>Agaricales</taxon>
        <taxon>Marasmiineae</taxon>
        <taxon>Physalacriaceae</taxon>
        <taxon>Armillaria</taxon>
    </lineage>
</organism>
<reference evidence="3" key="1">
    <citation type="journal article" date="2017" name="Nat. Ecol. Evol.">
        <title>Genome expansion and lineage-specific genetic innovations in the forest pathogenic fungi Armillaria.</title>
        <authorList>
            <person name="Sipos G."/>
            <person name="Prasanna A.N."/>
            <person name="Walter M.C."/>
            <person name="O'Connor E."/>
            <person name="Balint B."/>
            <person name="Krizsan K."/>
            <person name="Kiss B."/>
            <person name="Hess J."/>
            <person name="Varga T."/>
            <person name="Slot J."/>
            <person name="Riley R."/>
            <person name="Boka B."/>
            <person name="Rigling D."/>
            <person name="Barry K."/>
            <person name="Lee J."/>
            <person name="Mihaltcheva S."/>
            <person name="LaButti K."/>
            <person name="Lipzen A."/>
            <person name="Waldron R."/>
            <person name="Moloney N.M."/>
            <person name="Sperisen C."/>
            <person name="Kredics L."/>
            <person name="Vagvoelgyi C."/>
            <person name="Patrignani A."/>
            <person name="Fitzpatrick D."/>
            <person name="Nagy I."/>
            <person name="Doyle S."/>
            <person name="Anderson J.B."/>
            <person name="Grigoriev I.V."/>
            <person name="Gueldener U."/>
            <person name="Muensterkoetter M."/>
            <person name="Nagy L.G."/>
        </authorList>
    </citation>
    <scope>NUCLEOTIDE SEQUENCE [LARGE SCALE GENOMIC DNA]</scope>
    <source>
        <strain evidence="3">C18/9</strain>
    </source>
</reference>
<feature type="compositionally biased region" description="Low complexity" evidence="1">
    <location>
        <begin position="209"/>
        <end position="220"/>
    </location>
</feature>
<dbReference type="AlphaFoldDB" id="A0A284R2E4"/>
<dbReference type="Proteomes" id="UP000219338">
    <property type="component" value="Unassembled WGS sequence"/>
</dbReference>
<evidence type="ECO:0000256" key="1">
    <source>
        <dbReference type="SAM" id="MobiDB-lite"/>
    </source>
</evidence>
<protein>
    <submittedName>
        <fullName evidence="2">Uncharacterized protein</fullName>
    </submittedName>
</protein>
<feature type="compositionally biased region" description="Low complexity" evidence="1">
    <location>
        <begin position="142"/>
        <end position="151"/>
    </location>
</feature>
<feature type="compositionally biased region" description="Acidic residues" evidence="1">
    <location>
        <begin position="178"/>
        <end position="205"/>
    </location>
</feature>
<feature type="compositionally biased region" description="Basic and acidic residues" evidence="1">
    <location>
        <begin position="221"/>
        <end position="252"/>
    </location>
</feature>
<dbReference type="OMA" id="ASTAKWS"/>
<accession>A0A284R2E4</accession>
<feature type="compositionally biased region" description="Basic and acidic residues" evidence="1">
    <location>
        <begin position="167"/>
        <end position="176"/>
    </location>
</feature>